<dbReference type="Proteomes" id="UP000244811">
    <property type="component" value="Chromosome 1"/>
</dbReference>
<evidence type="ECO:0000313" key="2">
    <source>
        <dbReference type="EMBL" id="UVC49551.1"/>
    </source>
</evidence>
<feature type="chain" id="PRO_5037884532" description="Secreted protein" evidence="1">
    <location>
        <begin position="22"/>
        <end position="160"/>
    </location>
</feature>
<dbReference type="AlphaFoldDB" id="A0A976SIN3"/>
<organism evidence="2 3">
    <name type="scientific">Theileria orientalis</name>
    <dbReference type="NCBI Taxonomy" id="68886"/>
    <lineage>
        <taxon>Eukaryota</taxon>
        <taxon>Sar</taxon>
        <taxon>Alveolata</taxon>
        <taxon>Apicomplexa</taxon>
        <taxon>Aconoidasida</taxon>
        <taxon>Piroplasmida</taxon>
        <taxon>Theileriidae</taxon>
        <taxon>Theileria</taxon>
    </lineage>
</organism>
<reference evidence="2" key="1">
    <citation type="submission" date="2022-07" db="EMBL/GenBank/DDBJ databases">
        <title>Evaluation of T. orientalis genome assembly methods using nanopore sequencing and analysis of variation between genomes.</title>
        <authorList>
            <person name="Yam J."/>
            <person name="Micallef M.L."/>
            <person name="Liu M."/>
            <person name="Djordjevic S.P."/>
            <person name="Bogema D.R."/>
            <person name="Jenkins C."/>
        </authorList>
    </citation>
    <scope>NUCLEOTIDE SEQUENCE</scope>
    <source>
        <strain evidence="2">Goon Nure</strain>
    </source>
</reference>
<feature type="signal peptide" evidence="1">
    <location>
        <begin position="1"/>
        <end position="21"/>
    </location>
</feature>
<accession>A0A976SIN3</accession>
<sequence length="160" mass="18347">MFYHKLKCLLFLKLFASKVYCVENCSNLSPESLLIGHYCLSTCDQVCAQRVSFPGTINCEGGRGRLICMSTSLTPHGYPLCEVLNLEYCKSNTCACWYFVSFTLIFRSSCISHQCPPSFTPRENQVTNTGNTQILKINNKYRLFRKQLKSLMRFLVILVR</sequence>
<protein>
    <recommendedName>
        <fullName evidence="4">Secreted protein</fullName>
    </recommendedName>
</protein>
<evidence type="ECO:0008006" key="4">
    <source>
        <dbReference type="Google" id="ProtNLM"/>
    </source>
</evidence>
<name>A0A976SIN3_THEOR</name>
<evidence type="ECO:0000256" key="1">
    <source>
        <dbReference type="SAM" id="SignalP"/>
    </source>
</evidence>
<proteinExistence type="predicted"/>
<dbReference type="EMBL" id="CP056069">
    <property type="protein sequence ID" value="UVC49551.1"/>
    <property type="molecule type" value="Genomic_DNA"/>
</dbReference>
<gene>
    <name evidence="2" type="ORF">MACK_003389</name>
</gene>
<keyword evidence="1" id="KW-0732">Signal</keyword>
<evidence type="ECO:0000313" key="3">
    <source>
        <dbReference type="Proteomes" id="UP000244811"/>
    </source>
</evidence>